<dbReference type="RefSeq" id="WP_162671570.1">
    <property type="nucleotide sequence ID" value="NZ_LR593886.1"/>
</dbReference>
<dbReference type="EMBL" id="LR593886">
    <property type="protein sequence ID" value="VTR98362.1"/>
    <property type="molecule type" value="Genomic_DNA"/>
</dbReference>
<gene>
    <name evidence="2" type="ORF">SOIL9_03000</name>
</gene>
<dbReference type="KEGG" id="gms:SOIL9_03000"/>
<name>A0A6P2DFR6_9BACT</name>
<evidence type="ECO:0000313" key="2">
    <source>
        <dbReference type="EMBL" id="VTR98362.1"/>
    </source>
</evidence>
<proteinExistence type="predicted"/>
<protein>
    <recommendedName>
        <fullName evidence="4">SPOR domain-containing protein</fullName>
    </recommendedName>
</protein>
<dbReference type="Proteomes" id="UP000464178">
    <property type="component" value="Chromosome"/>
</dbReference>
<sequence>MLLRVRPAVGIAFLTAIAVALTSPSPAPAQDKDKDKDKDKELVKQAKDTALANLKKAGLEKPTVMETNNFIIVGSVSAEKAKALGEVLEKTTTLTRKTLKYDEKEVSWKGKLTVYFVPDNAEYKSLMRRAFQQPPEGAFADLRAEPPFIVDPAEVTGKATDADLYAITAARVSGEHLKARGTGAQTIPDWLRDGFGRVTAMRAEGTTSKRYVAYKSQAKAALTKGARPPALADVWSDAKSANGEVLATSFAEYLAYGPGASKFQMFLDGLKPSENIAMPTVQQGLDAAGWKEKDLPALDLAWRRWISAGK</sequence>
<accession>A0A6P2DFR6</accession>
<feature type="signal peptide" evidence="1">
    <location>
        <begin position="1"/>
        <end position="29"/>
    </location>
</feature>
<organism evidence="2 3">
    <name type="scientific">Gemmata massiliana</name>
    <dbReference type="NCBI Taxonomy" id="1210884"/>
    <lineage>
        <taxon>Bacteria</taxon>
        <taxon>Pseudomonadati</taxon>
        <taxon>Planctomycetota</taxon>
        <taxon>Planctomycetia</taxon>
        <taxon>Gemmatales</taxon>
        <taxon>Gemmataceae</taxon>
        <taxon>Gemmata</taxon>
    </lineage>
</organism>
<reference evidence="2 3" key="1">
    <citation type="submission" date="2019-05" db="EMBL/GenBank/DDBJ databases">
        <authorList>
            <consortium name="Science for Life Laboratories"/>
        </authorList>
    </citation>
    <scope>NUCLEOTIDE SEQUENCE [LARGE SCALE GENOMIC DNA]</scope>
    <source>
        <strain evidence="2">Soil9</strain>
    </source>
</reference>
<evidence type="ECO:0000256" key="1">
    <source>
        <dbReference type="SAM" id="SignalP"/>
    </source>
</evidence>
<keyword evidence="1" id="KW-0732">Signal</keyword>
<evidence type="ECO:0000313" key="3">
    <source>
        <dbReference type="Proteomes" id="UP000464178"/>
    </source>
</evidence>
<keyword evidence="3" id="KW-1185">Reference proteome</keyword>
<evidence type="ECO:0008006" key="4">
    <source>
        <dbReference type="Google" id="ProtNLM"/>
    </source>
</evidence>
<feature type="chain" id="PRO_5026938005" description="SPOR domain-containing protein" evidence="1">
    <location>
        <begin position="30"/>
        <end position="310"/>
    </location>
</feature>
<dbReference type="AlphaFoldDB" id="A0A6P2DFR6"/>